<feature type="domain" description="ABC transporter" evidence="10">
    <location>
        <begin position="390"/>
        <end position="625"/>
    </location>
</feature>
<dbReference type="SMART" id="SM00382">
    <property type="entry name" value="AAA"/>
    <property type="match status" value="1"/>
</dbReference>
<dbReference type="InterPro" id="IPR003593">
    <property type="entry name" value="AAA+_ATPase"/>
</dbReference>
<dbReference type="InterPro" id="IPR011527">
    <property type="entry name" value="ABC1_TM_dom"/>
</dbReference>
<dbReference type="PANTHER" id="PTHR24221">
    <property type="entry name" value="ATP-BINDING CASSETTE SUB-FAMILY B"/>
    <property type="match status" value="1"/>
</dbReference>
<dbReference type="SUPFAM" id="SSF90123">
    <property type="entry name" value="ABC transporter transmembrane region"/>
    <property type="match status" value="1"/>
</dbReference>
<dbReference type="PROSITE" id="PS00211">
    <property type="entry name" value="ABC_TRANSPORTER_1"/>
    <property type="match status" value="1"/>
</dbReference>
<evidence type="ECO:0000256" key="7">
    <source>
        <dbReference type="ARBA" id="ARBA00023136"/>
    </source>
</evidence>
<organism evidence="12 13">
    <name type="scientific">Oecophyllibacter saccharovorans</name>
    <dbReference type="NCBI Taxonomy" id="2558360"/>
    <lineage>
        <taxon>Bacteria</taxon>
        <taxon>Pseudomonadati</taxon>
        <taxon>Pseudomonadota</taxon>
        <taxon>Alphaproteobacteria</taxon>
        <taxon>Acetobacterales</taxon>
        <taxon>Acetobacteraceae</taxon>
        <taxon>Oecophyllibacter</taxon>
    </lineage>
</organism>
<comment type="caution">
    <text evidence="12">The sequence shown here is derived from an EMBL/GenBank/DDBJ whole genome shotgun (WGS) entry which is preliminary data.</text>
</comment>
<evidence type="ECO:0000256" key="9">
    <source>
        <dbReference type="SAM" id="Phobius"/>
    </source>
</evidence>
<comment type="subcellular location">
    <subcellularLocation>
        <location evidence="1">Cell membrane</location>
        <topology evidence="1">Multi-pass membrane protein</topology>
    </subcellularLocation>
</comment>
<dbReference type="FunFam" id="3.40.50.300:FF:000287">
    <property type="entry name" value="Multidrug ABC transporter ATP-binding protein"/>
    <property type="match status" value="1"/>
</dbReference>
<proteinExistence type="predicted"/>
<keyword evidence="7 9" id="KW-0472">Membrane</keyword>
<dbReference type="EMBL" id="SORZ01000002">
    <property type="protein sequence ID" value="TPW34284.1"/>
    <property type="molecule type" value="Genomic_DNA"/>
</dbReference>
<feature type="region of interest" description="Disordered" evidence="8">
    <location>
        <begin position="1"/>
        <end position="30"/>
    </location>
</feature>
<evidence type="ECO:0000259" key="11">
    <source>
        <dbReference type="PROSITE" id="PS50929"/>
    </source>
</evidence>
<dbReference type="Proteomes" id="UP000315037">
    <property type="component" value="Unassembled WGS sequence"/>
</dbReference>
<keyword evidence="2" id="KW-0813">Transport</keyword>
<evidence type="ECO:0000256" key="6">
    <source>
        <dbReference type="ARBA" id="ARBA00022989"/>
    </source>
</evidence>
<dbReference type="GO" id="GO:0140359">
    <property type="term" value="F:ABC-type transporter activity"/>
    <property type="evidence" value="ECO:0007669"/>
    <property type="project" value="InterPro"/>
</dbReference>
<keyword evidence="3 9" id="KW-0812">Transmembrane</keyword>
<dbReference type="GO" id="GO:0005886">
    <property type="term" value="C:plasma membrane"/>
    <property type="evidence" value="ECO:0007669"/>
    <property type="project" value="UniProtKB-SubCell"/>
</dbReference>
<dbReference type="SUPFAM" id="SSF52540">
    <property type="entry name" value="P-loop containing nucleoside triphosphate hydrolases"/>
    <property type="match status" value="1"/>
</dbReference>
<feature type="compositionally biased region" description="Polar residues" evidence="8">
    <location>
        <begin position="644"/>
        <end position="655"/>
    </location>
</feature>
<evidence type="ECO:0000313" key="12">
    <source>
        <dbReference type="EMBL" id="TPW34284.1"/>
    </source>
</evidence>
<dbReference type="InterPro" id="IPR036640">
    <property type="entry name" value="ABC1_TM_sf"/>
</dbReference>
<evidence type="ECO:0000256" key="3">
    <source>
        <dbReference type="ARBA" id="ARBA00022692"/>
    </source>
</evidence>
<dbReference type="Pfam" id="PF00005">
    <property type="entry name" value="ABC_tran"/>
    <property type="match status" value="1"/>
</dbReference>
<keyword evidence="5 12" id="KW-0067">ATP-binding</keyword>
<dbReference type="GO" id="GO:0034040">
    <property type="term" value="F:ATPase-coupled lipid transmembrane transporter activity"/>
    <property type="evidence" value="ECO:0007669"/>
    <property type="project" value="TreeGrafter"/>
</dbReference>
<feature type="domain" description="ABC transmembrane type-1" evidence="11">
    <location>
        <begin position="64"/>
        <end position="356"/>
    </location>
</feature>
<evidence type="ECO:0000313" key="13">
    <source>
        <dbReference type="Proteomes" id="UP000315037"/>
    </source>
</evidence>
<keyword evidence="6 9" id="KW-1133">Transmembrane helix</keyword>
<evidence type="ECO:0000256" key="8">
    <source>
        <dbReference type="SAM" id="MobiDB-lite"/>
    </source>
</evidence>
<dbReference type="PROSITE" id="PS50929">
    <property type="entry name" value="ABC_TM1F"/>
    <property type="match status" value="1"/>
</dbReference>
<feature type="region of interest" description="Disordered" evidence="8">
    <location>
        <begin position="634"/>
        <end position="655"/>
    </location>
</feature>
<evidence type="ECO:0000259" key="10">
    <source>
        <dbReference type="PROSITE" id="PS50893"/>
    </source>
</evidence>
<dbReference type="GO" id="GO:0016887">
    <property type="term" value="F:ATP hydrolysis activity"/>
    <property type="evidence" value="ECO:0007669"/>
    <property type="project" value="InterPro"/>
</dbReference>
<evidence type="ECO:0000256" key="5">
    <source>
        <dbReference type="ARBA" id="ARBA00022840"/>
    </source>
</evidence>
<evidence type="ECO:0000256" key="4">
    <source>
        <dbReference type="ARBA" id="ARBA00022741"/>
    </source>
</evidence>
<dbReference type="PANTHER" id="PTHR24221:SF654">
    <property type="entry name" value="ATP-BINDING CASSETTE SUB-FAMILY B MEMBER 6"/>
    <property type="match status" value="1"/>
</dbReference>
<reference evidence="12 13" key="1">
    <citation type="submission" date="2019-03" db="EMBL/GenBank/DDBJ databases">
        <title>The complete genome sequence of Neokomagataea sp. Jb2 NBRC113641.</title>
        <authorList>
            <person name="Chua K.-O."/>
            <person name="Chan K.-G."/>
            <person name="See-Too W.-S."/>
        </authorList>
    </citation>
    <scope>NUCLEOTIDE SEQUENCE [LARGE SCALE GENOMIC DNA]</scope>
    <source>
        <strain evidence="12 13">Jb2</strain>
    </source>
</reference>
<dbReference type="Gene3D" id="1.20.1560.10">
    <property type="entry name" value="ABC transporter type 1, transmembrane domain"/>
    <property type="match status" value="1"/>
</dbReference>
<dbReference type="GO" id="GO:0005524">
    <property type="term" value="F:ATP binding"/>
    <property type="evidence" value="ECO:0007669"/>
    <property type="project" value="UniProtKB-KW"/>
</dbReference>
<feature type="transmembrane region" description="Helical" evidence="9">
    <location>
        <begin position="187"/>
        <end position="204"/>
    </location>
</feature>
<dbReference type="InterPro" id="IPR017871">
    <property type="entry name" value="ABC_transporter-like_CS"/>
</dbReference>
<protein>
    <submittedName>
        <fullName evidence="12">ABC transporter ATP-binding protein</fullName>
    </submittedName>
</protein>
<dbReference type="Gene3D" id="3.40.50.300">
    <property type="entry name" value="P-loop containing nucleotide triphosphate hydrolases"/>
    <property type="match status" value="1"/>
</dbReference>
<keyword evidence="13" id="KW-1185">Reference proteome</keyword>
<dbReference type="AlphaFoldDB" id="A0A506ULR8"/>
<dbReference type="InterPro" id="IPR039421">
    <property type="entry name" value="Type_1_exporter"/>
</dbReference>
<gene>
    <name evidence="12" type="ORF">E3202_07205</name>
</gene>
<dbReference type="InterPro" id="IPR003439">
    <property type="entry name" value="ABC_transporter-like_ATP-bd"/>
</dbReference>
<evidence type="ECO:0000256" key="1">
    <source>
        <dbReference type="ARBA" id="ARBA00004651"/>
    </source>
</evidence>
<dbReference type="PROSITE" id="PS50893">
    <property type="entry name" value="ABC_TRANSPORTER_2"/>
    <property type="match status" value="1"/>
</dbReference>
<name>A0A506ULR8_9PROT</name>
<dbReference type="InterPro" id="IPR027417">
    <property type="entry name" value="P-loop_NTPase"/>
</dbReference>
<sequence length="655" mass="70986">MTSRSSPDTPSVATPPGEAGTRAPDADFSGEKPLPSFMEVLQFVFRRWAAHPWLLAQSLGGVGVATIADIVTPLAAGRLIADIAAPVSSGSGGAGAAAGAAHLSALHDALLMVGALLGLGVIGVVGRRSSYLGLSHLNLAIMRQVLDAAFARVQRFSSDWHANTFAGSTVRRLTRGLWAIDSLDDTLLLLILPEIIVLLGTTLVLMAHSLLMGCVLAGSVAIFAFTSIRLALNYVAPASRRANQWDTRMGAALADSITCNAAVKSFGAEKREEARLNRITSQWSRRTLRSWIRGTNSANLQASLSLIMRVLLIGLAVWMWWQGKMGPGDVAYVLTMMFLIQGYLRDLGQQVSQVQRAVNEMEELVGLFVQEPAVQDRRHAGALQVKRGKIKFEDVDFRYPAQKTPIYRNLSLDITPGTRLALVGPSGSGKTTLTRLLQRLYDIQGGRITIDGQDIAAVSQASLRANIALVPQEPVLFHRSLAENIAYGRPDASMEEIREAARLAHASAFIERLPEGYDTLVGERGVKLSGGERQRVAIARAFLSRAPIVIFDEATASLDSESEVLVQEALARLMEGRTVIVVAHRLSTVRDLDRILVFEHGRIVEDGNHAELMKRDGIYRRLVALQTLEKADRPERVAVDAPQAGSQEAQSDAPE</sequence>
<accession>A0A506ULR8</accession>
<feature type="transmembrane region" description="Helical" evidence="9">
    <location>
        <begin position="109"/>
        <end position="126"/>
    </location>
</feature>
<evidence type="ECO:0000256" key="2">
    <source>
        <dbReference type="ARBA" id="ARBA00022448"/>
    </source>
</evidence>
<feature type="transmembrane region" description="Helical" evidence="9">
    <location>
        <begin position="210"/>
        <end position="232"/>
    </location>
</feature>
<keyword evidence="4" id="KW-0547">Nucleotide-binding</keyword>
<feature type="transmembrane region" description="Helical" evidence="9">
    <location>
        <begin position="298"/>
        <end position="321"/>
    </location>
</feature>
<feature type="compositionally biased region" description="Polar residues" evidence="8">
    <location>
        <begin position="1"/>
        <end position="12"/>
    </location>
</feature>
<dbReference type="Pfam" id="PF00664">
    <property type="entry name" value="ABC_membrane"/>
    <property type="match status" value="1"/>
</dbReference>